<protein>
    <recommendedName>
        <fullName evidence="2">Bleomycin resistance protein</fullName>
    </recommendedName>
</protein>
<keyword evidence="3" id="KW-0046">Antibiotic resistance</keyword>
<accession>A0ABW4KQY5</accession>
<sequence length="144" mass="15883">MTTRPAPAFTRGFGPATPLLRLFDEAHTRAFYVDFLGFTVDWEHRFGDNFPLYLQVSLGGCVLHLTSHYGDCCPGGAVRIPVADIATLTALQQRLLAADFRYAKPGLEDTPWGTRELRLGDPAGNRLVFFADLPPSNNSTEETP</sequence>
<gene>
    <name evidence="5" type="ORF">ACFSF0_06305</name>
</gene>
<name>A0ABW4KQY5_9BURK</name>
<comment type="caution">
    <text evidence="5">The sequence shown here is derived from an EMBL/GenBank/DDBJ whole genome shotgun (WGS) entry which is preliminary data.</text>
</comment>
<dbReference type="Gene3D" id="3.10.180.10">
    <property type="entry name" value="2,3-Dihydroxybiphenyl 1,2-Dioxygenase, domain 1"/>
    <property type="match status" value="1"/>
</dbReference>
<dbReference type="EMBL" id="JBHUEJ010000015">
    <property type="protein sequence ID" value="MFD1710209.1"/>
    <property type="molecule type" value="Genomic_DNA"/>
</dbReference>
<evidence type="ECO:0000313" key="5">
    <source>
        <dbReference type="EMBL" id="MFD1710209.1"/>
    </source>
</evidence>
<evidence type="ECO:0000256" key="3">
    <source>
        <dbReference type="ARBA" id="ARBA00023251"/>
    </source>
</evidence>
<keyword evidence="6" id="KW-1185">Reference proteome</keyword>
<dbReference type="SUPFAM" id="SSF54593">
    <property type="entry name" value="Glyoxalase/Bleomycin resistance protein/Dihydroxybiphenyl dioxygenase"/>
    <property type="match status" value="1"/>
</dbReference>
<comment type="similarity">
    <text evidence="1">Belongs to the bleomycin resistance protein family.</text>
</comment>
<dbReference type="Pfam" id="PF19581">
    <property type="entry name" value="Glyoxalase_7"/>
    <property type="match status" value="1"/>
</dbReference>
<dbReference type="RefSeq" id="WP_147911966.1">
    <property type="nucleotide sequence ID" value="NZ_JBHUEJ010000015.1"/>
</dbReference>
<evidence type="ECO:0000313" key="6">
    <source>
        <dbReference type="Proteomes" id="UP001597304"/>
    </source>
</evidence>
<evidence type="ECO:0000259" key="4">
    <source>
        <dbReference type="PROSITE" id="PS51819"/>
    </source>
</evidence>
<dbReference type="Proteomes" id="UP001597304">
    <property type="component" value="Unassembled WGS sequence"/>
</dbReference>
<dbReference type="InterPro" id="IPR000335">
    <property type="entry name" value="Bleomycin-R"/>
</dbReference>
<dbReference type="InterPro" id="IPR029068">
    <property type="entry name" value="Glyas_Bleomycin-R_OHBP_Dase"/>
</dbReference>
<dbReference type="InterPro" id="IPR037523">
    <property type="entry name" value="VOC_core"/>
</dbReference>
<proteinExistence type="inferred from homology"/>
<evidence type="ECO:0000256" key="2">
    <source>
        <dbReference type="ARBA" id="ARBA00021572"/>
    </source>
</evidence>
<dbReference type="CDD" id="cd08349">
    <property type="entry name" value="BLMA_like"/>
    <property type="match status" value="1"/>
</dbReference>
<reference evidence="6" key="1">
    <citation type="journal article" date="2019" name="Int. J. Syst. Evol. Microbiol.">
        <title>The Global Catalogue of Microorganisms (GCM) 10K type strain sequencing project: providing services to taxonomists for standard genome sequencing and annotation.</title>
        <authorList>
            <consortium name="The Broad Institute Genomics Platform"/>
            <consortium name="The Broad Institute Genome Sequencing Center for Infectious Disease"/>
            <person name="Wu L."/>
            <person name="Ma J."/>
        </authorList>
    </citation>
    <scope>NUCLEOTIDE SEQUENCE [LARGE SCALE GENOMIC DNA]</scope>
    <source>
        <strain evidence="6">LMG 29247</strain>
    </source>
</reference>
<evidence type="ECO:0000256" key="1">
    <source>
        <dbReference type="ARBA" id="ARBA00011051"/>
    </source>
</evidence>
<organism evidence="5 6">
    <name type="scientific">Ottowia flava</name>
    <dbReference type="NCBI Taxonomy" id="2675430"/>
    <lineage>
        <taxon>Bacteria</taxon>
        <taxon>Pseudomonadati</taxon>
        <taxon>Pseudomonadota</taxon>
        <taxon>Betaproteobacteria</taxon>
        <taxon>Burkholderiales</taxon>
        <taxon>Comamonadaceae</taxon>
        <taxon>Ottowia</taxon>
    </lineage>
</organism>
<feature type="domain" description="VOC" evidence="4">
    <location>
        <begin position="12"/>
        <end position="132"/>
    </location>
</feature>
<dbReference type="PROSITE" id="PS51819">
    <property type="entry name" value="VOC"/>
    <property type="match status" value="1"/>
</dbReference>